<proteinExistence type="inferred from homology"/>
<dbReference type="GO" id="GO:0051500">
    <property type="term" value="F:D-tyrosyl-tRNA(Tyr) deacylase activity"/>
    <property type="evidence" value="ECO:0007669"/>
    <property type="project" value="TreeGrafter"/>
</dbReference>
<dbReference type="EMBL" id="QZJZ01000014">
    <property type="protein sequence ID" value="RJP61315.1"/>
    <property type="molecule type" value="Genomic_DNA"/>
</dbReference>
<comment type="function">
    <text evidence="2">An aminoacyl-tRNA editing enzyme that deacylates mischarged D-aminoacyl-tRNAs. Also deacylates mischarged glycyl-tRNA(Ala), protecting cells against glycine mischarging by AlaRS. Acts via tRNA-based rather than protein-based catalysis; rejects L-amino acids rather than detecting D-amino acids in the active site. By recycling D-aminoacyl-tRNA to D-amino acids and free tRNA molecules, this enzyme counteracts the toxicity associated with the formation of D-aminoacyl-tRNA entities in vivo and helps enforce protein L-homochirality.</text>
</comment>
<name>A0A3A4R8H5_9BACT</name>
<dbReference type="AlphaFoldDB" id="A0A3A4R8H5"/>
<comment type="subunit">
    <text evidence="2">Homodimer.</text>
</comment>
<comment type="catalytic activity">
    <reaction evidence="2">
        <text>glycyl-tRNA(Ala) + H2O = tRNA(Ala) + glycine + H(+)</text>
        <dbReference type="Rhea" id="RHEA:53744"/>
        <dbReference type="Rhea" id="RHEA-COMP:9657"/>
        <dbReference type="Rhea" id="RHEA-COMP:13640"/>
        <dbReference type="ChEBI" id="CHEBI:15377"/>
        <dbReference type="ChEBI" id="CHEBI:15378"/>
        <dbReference type="ChEBI" id="CHEBI:57305"/>
        <dbReference type="ChEBI" id="CHEBI:78442"/>
        <dbReference type="ChEBI" id="CHEBI:78522"/>
    </reaction>
</comment>
<dbReference type="InterPro" id="IPR003732">
    <property type="entry name" value="Daa-tRNA_deacyls_DTD"/>
</dbReference>
<keyword evidence="2 3" id="KW-0378">Hydrolase</keyword>
<keyword evidence="2" id="KW-0963">Cytoplasm</keyword>
<dbReference type="Gene3D" id="3.50.80.10">
    <property type="entry name" value="D-tyrosyl-tRNA(Tyr) deacylase"/>
    <property type="match status" value="1"/>
</dbReference>
<comment type="catalytic activity">
    <reaction evidence="2">
        <text>a D-aminoacyl-tRNA + H2O = a tRNA + a D-alpha-amino acid + H(+)</text>
        <dbReference type="Rhea" id="RHEA:13953"/>
        <dbReference type="Rhea" id="RHEA-COMP:10123"/>
        <dbReference type="Rhea" id="RHEA-COMP:10124"/>
        <dbReference type="ChEBI" id="CHEBI:15377"/>
        <dbReference type="ChEBI" id="CHEBI:15378"/>
        <dbReference type="ChEBI" id="CHEBI:59871"/>
        <dbReference type="ChEBI" id="CHEBI:78442"/>
        <dbReference type="ChEBI" id="CHEBI:79333"/>
        <dbReference type="EC" id="3.1.1.96"/>
    </reaction>
</comment>
<dbReference type="PANTHER" id="PTHR10472">
    <property type="entry name" value="D-TYROSYL-TRNA TYR DEACYLASE"/>
    <property type="match status" value="1"/>
</dbReference>
<dbReference type="EC" id="3.1.1.96" evidence="2"/>
<dbReference type="CDD" id="cd00563">
    <property type="entry name" value="Dtyr_deacylase"/>
    <property type="match status" value="1"/>
</dbReference>
<comment type="caution">
    <text evidence="3">The sequence shown here is derived from an EMBL/GenBank/DDBJ whole genome shotgun (WGS) entry which is preliminary data.</text>
</comment>
<evidence type="ECO:0000313" key="3">
    <source>
        <dbReference type="EMBL" id="RJP61315.1"/>
    </source>
</evidence>
<evidence type="ECO:0000256" key="2">
    <source>
        <dbReference type="HAMAP-Rule" id="MF_00518"/>
    </source>
</evidence>
<organism evidence="3 4">
    <name type="scientific">Candidatus Auribacter fodinae</name>
    <dbReference type="NCBI Taxonomy" id="2093366"/>
    <lineage>
        <taxon>Bacteria</taxon>
        <taxon>Pseudomonadati</taxon>
        <taxon>Candidatus Auribacterota</taxon>
        <taxon>Candidatus Auribacteria</taxon>
        <taxon>Candidatus Auribacterales</taxon>
        <taxon>Candidatus Auribacteraceae</taxon>
        <taxon>Candidatus Auribacter</taxon>
    </lineage>
</organism>
<comment type="subcellular location">
    <subcellularLocation>
        <location evidence="2">Cytoplasm</location>
    </subcellularLocation>
</comment>
<comment type="similarity">
    <text evidence="1 2">Belongs to the DTD family.</text>
</comment>
<dbReference type="GO" id="GO:0019478">
    <property type="term" value="P:D-amino acid catabolic process"/>
    <property type="evidence" value="ECO:0007669"/>
    <property type="project" value="UniProtKB-UniRule"/>
</dbReference>
<gene>
    <name evidence="2" type="primary">dtd</name>
    <name evidence="3" type="ORF">C4541_02100</name>
</gene>
<dbReference type="GO" id="GO:0106026">
    <property type="term" value="F:Gly-tRNA(Ala) deacylase activity"/>
    <property type="evidence" value="ECO:0007669"/>
    <property type="project" value="UniProtKB-UniRule"/>
</dbReference>
<dbReference type="GO" id="GO:0000049">
    <property type="term" value="F:tRNA binding"/>
    <property type="evidence" value="ECO:0007669"/>
    <property type="project" value="UniProtKB-UniRule"/>
</dbReference>
<dbReference type="NCBIfam" id="TIGR00256">
    <property type="entry name" value="D-aminoacyl-tRNA deacylase"/>
    <property type="match status" value="1"/>
</dbReference>
<dbReference type="InterPro" id="IPR023509">
    <property type="entry name" value="DTD-like_sf"/>
</dbReference>
<dbReference type="Proteomes" id="UP000266426">
    <property type="component" value="Unassembled WGS sequence"/>
</dbReference>
<sequence length="146" mass="16242">MKAIIQRVKNASVVVDGDTVGSVKKGLLLFLGIGRNDSRSDAEYLSNKVVQLRIFEDPHGKMNMSLKDINGELLVISQFTLYGDCSKGRRPSFTDAMLPHEAEELYNYFVDLLKNHCHNVQTGIFGAHMDVALINDGPVTFIIESK</sequence>
<evidence type="ECO:0000256" key="1">
    <source>
        <dbReference type="ARBA" id="ARBA00009673"/>
    </source>
</evidence>
<dbReference type="Pfam" id="PF02580">
    <property type="entry name" value="Tyr_Deacylase"/>
    <property type="match status" value="1"/>
</dbReference>
<dbReference type="HAMAP" id="MF_00518">
    <property type="entry name" value="Deacylase_Dtd"/>
    <property type="match status" value="1"/>
</dbReference>
<keyword evidence="2" id="KW-0694">RNA-binding</keyword>
<accession>A0A3A4R8H5</accession>
<reference evidence="3 4" key="1">
    <citation type="journal article" date="2017" name="ISME J.">
        <title>Energy and carbon metabolisms in a deep terrestrial subsurface fluid microbial community.</title>
        <authorList>
            <person name="Momper L."/>
            <person name="Jungbluth S.P."/>
            <person name="Lee M.D."/>
            <person name="Amend J.P."/>
        </authorList>
    </citation>
    <scope>NUCLEOTIDE SEQUENCE [LARGE SCALE GENOMIC DNA]</scope>
    <source>
        <strain evidence="3">SURF_26</strain>
    </source>
</reference>
<dbReference type="GO" id="GO:0043908">
    <property type="term" value="F:Ser(Gly)-tRNA(Ala) hydrolase activity"/>
    <property type="evidence" value="ECO:0007669"/>
    <property type="project" value="UniProtKB-UniRule"/>
</dbReference>
<dbReference type="SUPFAM" id="SSF69500">
    <property type="entry name" value="DTD-like"/>
    <property type="match status" value="1"/>
</dbReference>
<keyword evidence="2" id="KW-0820">tRNA-binding</keyword>
<comment type="domain">
    <text evidence="2">A Gly-cisPro motif from one monomer fits into the active site of the other monomer to allow specific chiral rejection of L-amino acids.</text>
</comment>
<evidence type="ECO:0000313" key="4">
    <source>
        <dbReference type="Proteomes" id="UP000266426"/>
    </source>
</evidence>
<dbReference type="PANTHER" id="PTHR10472:SF5">
    <property type="entry name" value="D-AMINOACYL-TRNA DEACYLASE 1"/>
    <property type="match status" value="1"/>
</dbReference>
<protein>
    <recommendedName>
        <fullName evidence="2">D-aminoacyl-tRNA deacylase</fullName>
        <shortName evidence="2">DTD</shortName>
        <ecNumber evidence="2">3.1.1.96</ecNumber>
    </recommendedName>
    <alternativeName>
        <fullName evidence="2">Gly-tRNA(Ala) deacylase</fullName>
        <ecNumber evidence="2">3.1.1.-</ecNumber>
    </alternativeName>
</protein>
<dbReference type="FunFam" id="3.50.80.10:FF:000001">
    <property type="entry name" value="D-aminoacyl-tRNA deacylase"/>
    <property type="match status" value="1"/>
</dbReference>
<dbReference type="EC" id="3.1.1.-" evidence="2"/>
<feature type="short sequence motif" description="Gly-cisPro motif, important for rejection of L-amino acids" evidence="2">
    <location>
        <begin position="137"/>
        <end position="138"/>
    </location>
</feature>
<dbReference type="GO" id="GO:0005737">
    <property type="term" value="C:cytoplasm"/>
    <property type="evidence" value="ECO:0007669"/>
    <property type="project" value="UniProtKB-SubCell"/>
</dbReference>